<dbReference type="Gene3D" id="1.10.510.10">
    <property type="entry name" value="Transferase(Phosphotransferase) domain 1"/>
    <property type="match status" value="1"/>
</dbReference>
<feature type="non-terminal residue" evidence="1">
    <location>
        <position position="1"/>
    </location>
</feature>
<proteinExistence type="predicted"/>
<feature type="non-terminal residue" evidence="1">
    <location>
        <position position="71"/>
    </location>
</feature>
<reference evidence="1" key="1">
    <citation type="submission" date="2020-07" db="EMBL/GenBank/DDBJ databases">
        <title>Clarias magur genome sequencing, assembly and annotation.</title>
        <authorList>
            <person name="Kushwaha B."/>
            <person name="Kumar R."/>
            <person name="Das P."/>
            <person name="Joshi C.G."/>
            <person name="Kumar D."/>
            <person name="Nagpure N.S."/>
            <person name="Pandey M."/>
            <person name="Agarwal S."/>
            <person name="Srivastava S."/>
            <person name="Singh M."/>
            <person name="Sahoo L."/>
            <person name="Jayasankar P."/>
            <person name="Meher P.K."/>
            <person name="Koringa P.G."/>
            <person name="Iquebal M.A."/>
            <person name="Das S.P."/>
            <person name="Bit A."/>
            <person name="Patnaik S."/>
            <person name="Patel N."/>
            <person name="Shah T.M."/>
            <person name="Hinsu A."/>
            <person name="Jena J.K."/>
        </authorList>
    </citation>
    <scope>NUCLEOTIDE SEQUENCE</scope>
    <source>
        <strain evidence="1">CIFAMagur01</strain>
        <tissue evidence="1">Testis</tissue>
    </source>
</reference>
<dbReference type="SUPFAM" id="SSF56112">
    <property type="entry name" value="Protein kinase-like (PK-like)"/>
    <property type="match status" value="1"/>
</dbReference>
<dbReference type="EMBL" id="QNUK01000801">
    <property type="protein sequence ID" value="KAF5889507.1"/>
    <property type="molecule type" value="Genomic_DNA"/>
</dbReference>
<sequence>VAGCLVHYIVTDGQQPYQTSTPYSKNPIGHNVQTGHFILQCDEKHKNILRRMLCKSMEERPTIEECLQSVQ</sequence>
<accession>A0A8J4U4S1</accession>
<comment type="caution">
    <text evidence="1">The sequence shown here is derived from an EMBL/GenBank/DDBJ whole genome shotgun (WGS) entry which is preliminary data.</text>
</comment>
<gene>
    <name evidence="1" type="ORF">DAT39_020792</name>
</gene>
<organism evidence="1 2">
    <name type="scientific">Clarias magur</name>
    <name type="common">Asian catfish</name>
    <name type="synonym">Macropteronotus magur</name>
    <dbReference type="NCBI Taxonomy" id="1594786"/>
    <lineage>
        <taxon>Eukaryota</taxon>
        <taxon>Metazoa</taxon>
        <taxon>Chordata</taxon>
        <taxon>Craniata</taxon>
        <taxon>Vertebrata</taxon>
        <taxon>Euteleostomi</taxon>
        <taxon>Actinopterygii</taxon>
        <taxon>Neopterygii</taxon>
        <taxon>Teleostei</taxon>
        <taxon>Ostariophysi</taxon>
        <taxon>Siluriformes</taxon>
        <taxon>Clariidae</taxon>
        <taxon>Clarias</taxon>
    </lineage>
</organism>
<dbReference type="Proteomes" id="UP000727407">
    <property type="component" value="Unassembled WGS sequence"/>
</dbReference>
<name>A0A8J4U4S1_CLAMG</name>
<protein>
    <submittedName>
        <fullName evidence="1">PiggyBac transposable element-derived protein 4-like</fullName>
    </submittedName>
</protein>
<dbReference type="OrthoDB" id="8932448at2759"/>
<keyword evidence="2" id="KW-1185">Reference proteome</keyword>
<evidence type="ECO:0000313" key="1">
    <source>
        <dbReference type="EMBL" id="KAF5889507.1"/>
    </source>
</evidence>
<evidence type="ECO:0000313" key="2">
    <source>
        <dbReference type="Proteomes" id="UP000727407"/>
    </source>
</evidence>
<dbReference type="AlphaFoldDB" id="A0A8J4U4S1"/>
<dbReference type="InterPro" id="IPR011009">
    <property type="entry name" value="Kinase-like_dom_sf"/>
</dbReference>